<dbReference type="Proteomes" id="UP000184304">
    <property type="component" value="Unassembled WGS sequence"/>
</dbReference>
<protein>
    <submittedName>
        <fullName evidence="2">Uncharacterized protein</fullName>
    </submittedName>
</protein>
<evidence type="ECO:0000313" key="2">
    <source>
        <dbReference type="EMBL" id="OJI84598.1"/>
    </source>
</evidence>
<dbReference type="AlphaFoldDB" id="A0A1L9N5M6"/>
<feature type="region of interest" description="Disordered" evidence="1">
    <location>
        <begin position="27"/>
        <end position="51"/>
    </location>
</feature>
<name>A0A1L9N5M6_ASPTC</name>
<gene>
    <name evidence="2" type="ORF">ASPTUDRAFT_66618</name>
</gene>
<dbReference type="EMBL" id="KV878203">
    <property type="protein sequence ID" value="OJI84598.1"/>
    <property type="molecule type" value="Genomic_DNA"/>
</dbReference>
<keyword evidence="3" id="KW-1185">Reference proteome</keyword>
<accession>A0A1L9N5M6</accession>
<proteinExistence type="predicted"/>
<evidence type="ECO:0000256" key="1">
    <source>
        <dbReference type="SAM" id="MobiDB-lite"/>
    </source>
</evidence>
<organism evidence="2 3">
    <name type="scientific">Aspergillus tubingensis (strain CBS 134.48)</name>
    <dbReference type="NCBI Taxonomy" id="767770"/>
    <lineage>
        <taxon>Eukaryota</taxon>
        <taxon>Fungi</taxon>
        <taxon>Dikarya</taxon>
        <taxon>Ascomycota</taxon>
        <taxon>Pezizomycotina</taxon>
        <taxon>Eurotiomycetes</taxon>
        <taxon>Eurotiomycetidae</taxon>
        <taxon>Eurotiales</taxon>
        <taxon>Aspergillaceae</taxon>
        <taxon>Aspergillus</taxon>
        <taxon>Aspergillus subgen. Circumdati</taxon>
    </lineage>
</organism>
<dbReference type="VEuPathDB" id="FungiDB:ASPTUDRAFT_66618"/>
<sequence>MAGNAESTVESVMTLVASYTDAKVAPKQIEPGPTMGGHSRNSEPPYSLHDHPRRNAEQAVLYAMANIEVIGVASENCLRANDVWKLDNLLKDCIAAVIVFAYEVSDIITPNYRLMLPLHPPSLEKLCLDQVLRATITTANVDIKGTTPLSLAPRGTQRDRDDNVGDLNLPAIDGLCISVIDVAVHHTYGQDLSAHLIFADGAVHQFDETEIL</sequence>
<evidence type="ECO:0000313" key="3">
    <source>
        <dbReference type="Proteomes" id="UP000184304"/>
    </source>
</evidence>
<reference evidence="3" key="1">
    <citation type="journal article" date="2017" name="Genome Biol.">
        <title>Comparative genomics reveals high biological diversity and specific adaptations in the industrially and medically important fungal genus Aspergillus.</title>
        <authorList>
            <person name="de Vries R.P."/>
            <person name="Riley R."/>
            <person name="Wiebenga A."/>
            <person name="Aguilar-Osorio G."/>
            <person name="Amillis S."/>
            <person name="Uchima C.A."/>
            <person name="Anderluh G."/>
            <person name="Asadollahi M."/>
            <person name="Askin M."/>
            <person name="Barry K."/>
            <person name="Battaglia E."/>
            <person name="Bayram O."/>
            <person name="Benocci T."/>
            <person name="Braus-Stromeyer S.A."/>
            <person name="Caldana C."/>
            <person name="Canovas D."/>
            <person name="Cerqueira G.C."/>
            <person name="Chen F."/>
            <person name="Chen W."/>
            <person name="Choi C."/>
            <person name="Clum A."/>
            <person name="Dos Santos R.A."/>
            <person name="Damasio A.R."/>
            <person name="Diallinas G."/>
            <person name="Emri T."/>
            <person name="Fekete E."/>
            <person name="Flipphi M."/>
            <person name="Freyberg S."/>
            <person name="Gallo A."/>
            <person name="Gournas C."/>
            <person name="Habgood R."/>
            <person name="Hainaut M."/>
            <person name="Harispe M.L."/>
            <person name="Henrissat B."/>
            <person name="Hilden K.S."/>
            <person name="Hope R."/>
            <person name="Hossain A."/>
            <person name="Karabika E."/>
            <person name="Karaffa L."/>
            <person name="Karanyi Z."/>
            <person name="Krasevec N."/>
            <person name="Kuo A."/>
            <person name="Kusch H."/>
            <person name="LaButti K."/>
            <person name="Lagendijk E.L."/>
            <person name="Lapidus A."/>
            <person name="Levasseur A."/>
            <person name="Lindquist E."/>
            <person name="Lipzen A."/>
            <person name="Logrieco A.F."/>
            <person name="MacCabe A."/>
            <person name="Maekelae M.R."/>
            <person name="Malavazi I."/>
            <person name="Melin P."/>
            <person name="Meyer V."/>
            <person name="Mielnichuk N."/>
            <person name="Miskei M."/>
            <person name="Molnar A.P."/>
            <person name="Mule G."/>
            <person name="Ngan C.Y."/>
            <person name="Orejas M."/>
            <person name="Orosz E."/>
            <person name="Ouedraogo J.P."/>
            <person name="Overkamp K.M."/>
            <person name="Park H.-S."/>
            <person name="Perrone G."/>
            <person name="Piumi F."/>
            <person name="Punt P.J."/>
            <person name="Ram A.F."/>
            <person name="Ramon A."/>
            <person name="Rauscher S."/>
            <person name="Record E."/>
            <person name="Riano-Pachon D.M."/>
            <person name="Robert V."/>
            <person name="Roehrig J."/>
            <person name="Ruller R."/>
            <person name="Salamov A."/>
            <person name="Salih N.S."/>
            <person name="Samson R.A."/>
            <person name="Sandor E."/>
            <person name="Sanguinetti M."/>
            <person name="Schuetze T."/>
            <person name="Sepcic K."/>
            <person name="Shelest E."/>
            <person name="Sherlock G."/>
            <person name="Sophianopoulou V."/>
            <person name="Squina F.M."/>
            <person name="Sun H."/>
            <person name="Susca A."/>
            <person name="Todd R.B."/>
            <person name="Tsang A."/>
            <person name="Unkles S.E."/>
            <person name="van de Wiele N."/>
            <person name="van Rossen-Uffink D."/>
            <person name="Oliveira J.V."/>
            <person name="Vesth T.C."/>
            <person name="Visser J."/>
            <person name="Yu J.-H."/>
            <person name="Zhou M."/>
            <person name="Andersen M.R."/>
            <person name="Archer D.B."/>
            <person name="Baker S.E."/>
            <person name="Benoit I."/>
            <person name="Brakhage A.A."/>
            <person name="Braus G.H."/>
            <person name="Fischer R."/>
            <person name="Frisvad J.C."/>
            <person name="Goldman G.H."/>
            <person name="Houbraken J."/>
            <person name="Oakley B."/>
            <person name="Pocsi I."/>
            <person name="Scazzocchio C."/>
            <person name="Seiboth B."/>
            <person name="vanKuyk P.A."/>
            <person name="Wortman J."/>
            <person name="Dyer P.S."/>
            <person name="Grigoriev I.V."/>
        </authorList>
    </citation>
    <scope>NUCLEOTIDE SEQUENCE [LARGE SCALE GENOMIC DNA]</scope>
    <source>
        <strain evidence="3">CBS 134.48</strain>
    </source>
</reference>